<accession>A0A1Z5I990</accession>
<evidence type="ECO:0000256" key="4">
    <source>
        <dbReference type="ARBA" id="ARBA00022840"/>
    </source>
</evidence>
<gene>
    <name evidence="6" type="ORF">IWT30_00182</name>
</gene>
<dbReference type="PANTHER" id="PTHR43335">
    <property type="entry name" value="ABC TRANSPORTER, ATP-BINDING PROTEIN"/>
    <property type="match status" value="1"/>
</dbReference>
<protein>
    <submittedName>
        <fullName evidence="6">ABC transporter ATP-binding protein</fullName>
    </submittedName>
</protein>
<dbReference type="PANTHER" id="PTHR43335:SF4">
    <property type="entry name" value="ABC TRANSPORTER, ATP-BINDING PROTEIN"/>
    <property type="match status" value="1"/>
</dbReference>
<dbReference type="GO" id="GO:0005524">
    <property type="term" value="F:ATP binding"/>
    <property type="evidence" value="ECO:0007669"/>
    <property type="project" value="UniProtKB-KW"/>
</dbReference>
<dbReference type="SUPFAM" id="SSF52540">
    <property type="entry name" value="P-loop containing nucleoside triphosphate hydrolases"/>
    <property type="match status" value="1"/>
</dbReference>
<evidence type="ECO:0000256" key="2">
    <source>
        <dbReference type="ARBA" id="ARBA00022448"/>
    </source>
</evidence>
<dbReference type="SMART" id="SM00382">
    <property type="entry name" value="AAA"/>
    <property type="match status" value="1"/>
</dbReference>
<keyword evidence="4 6" id="KW-0067">ATP-binding</keyword>
<dbReference type="InterPro" id="IPR003593">
    <property type="entry name" value="AAA+_ATPase"/>
</dbReference>
<comment type="similarity">
    <text evidence="1">Belongs to the ABC transporter superfamily.</text>
</comment>
<evidence type="ECO:0000313" key="6">
    <source>
        <dbReference type="EMBL" id="GAW98238.1"/>
    </source>
</evidence>
<dbReference type="Pfam" id="PF00005">
    <property type="entry name" value="ABC_tran"/>
    <property type="match status" value="1"/>
</dbReference>
<dbReference type="RefSeq" id="WP_089108073.1">
    <property type="nucleotide sequence ID" value="NZ_BCMF01000001.1"/>
</dbReference>
<reference evidence="6 7" key="1">
    <citation type="submission" date="2015-11" db="EMBL/GenBank/DDBJ databases">
        <title>Draft genome sequences of new species of the genus Lactobacillus isolated from orchardgrass silage.</title>
        <authorList>
            <person name="Tohno M."/>
            <person name="Tanizawa Y."/>
            <person name="Arita M."/>
        </authorList>
    </citation>
    <scope>NUCLEOTIDE SEQUENCE [LARGE SCALE GENOMIC DNA]</scope>
    <source>
        <strain evidence="6 7">IWT30</strain>
    </source>
</reference>
<keyword evidence="3" id="KW-0547">Nucleotide-binding</keyword>
<evidence type="ECO:0000313" key="7">
    <source>
        <dbReference type="Proteomes" id="UP000198374"/>
    </source>
</evidence>
<evidence type="ECO:0000256" key="3">
    <source>
        <dbReference type="ARBA" id="ARBA00022741"/>
    </source>
</evidence>
<sequence>MSSILSVQNLNKSFGNKHVLHDVSFDLKKGHIVGLIGPNGAGKSTLMKTMLGLFNYDSGSVKIAGETVTPQKHESLSKVGALIEYPGIYPFLTGWDHLQLFADGDHQLIHIQKIISQLNMDSYIKRKAKGYSLGMKQKLGIALALVNFPDLVILDEPMNGLDPQATKDLRDLIISESQKGTTFLISSHILSELQRLAQDLLIIDEGSIVQQTTMHELLASQGKQTIMLMTSDDKKARELLKKAKFQTTPDPRVEVVAKDDETMPEVLRLLIEGGVDVLDVTRLEGNLESSLLEVLKQSRIKKRLAEEQAE</sequence>
<dbReference type="Gene3D" id="3.40.50.300">
    <property type="entry name" value="P-loop containing nucleotide triphosphate hydrolases"/>
    <property type="match status" value="1"/>
</dbReference>
<dbReference type="PROSITE" id="PS50893">
    <property type="entry name" value="ABC_TRANSPORTER_2"/>
    <property type="match status" value="1"/>
</dbReference>
<dbReference type="AlphaFoldDB" id="A0A1Z5I990"/>
<dbReference type="EMBL" id="BCMF01000001">
    <property type="protein sequence ID" value="GAW98238.1"/>
    <property type="molecule type" value="Genomic_DNA"/>
</dbReference>
<organism evidence="6 7">
    <name type="scientific">Secundilactobacillus mixtipabuli</name>
    <dbReference type="NCBI Taxonomy" id="1435342"/>
    <lineage>
        <taxon>Bacteria</taxon>
        <taxon>Bacillati</taxon>
        <taxon>Bacillota</taxon>
        <taxon>Bacilli</taxon>
        <taxon>Lactobacillales</taxon>
        <taxon>Lactobacillaceae</taxon>
        <taxon>Secundilactobacillus</taxon>
    </lineage>
</organism>
<name>A0A1Z5I990_9LACO</name>
<dbReference type="GO" id="GO:0016887">
    <property type="term" value="F:ATP hydrolysis activity"/>
    <property type="evidence" value="ECO:0007669"/>
    <property type="project" value="InterPro"/>
</dbReference>
<evidence type="ECO:0000259" key="5">
    <source>
        <dbReference type="PROSITE" id="PS50893"/>
    </source>
</evidence>
<dbReference type="InterPro" id="IPR027417">
    <property type="entry name" value="P-loop_NTPase"/>
</dbReference>
<dbReference type="PROSITE" id="PS00211">
    <property type="entry name" value="ABC_TRANSPORTER_1"/>
    <property type="match status" value="1"/>
</dbReference>
<dbReference type="InterPro" id="IPR003439">
    <property type="entry name" value="ABC_transporter-like_ATP-bd"/>
</dbReference>
<proteinExistence type="inferred from homology"/>
<dbReference type="OrthoDB" id="9804819at2"/>
<dbReference type="InterPro" id="IPR017871">
    <property type="entry name" value="ABC_transporter-like_CS"/>
</dbReference>
<evidence type="ECO:0000256" key="1">
    <source>
        <dbReference type="ARBA" id="ARBA00005417"/>
    </source>
</evidence>
<comment type="caution">
    <text evidence="6">The sequence shown here is derived from an EMBL/GenBank/DDBJ whole genome shotgun (WGS) entry which is preliminary data.</text>
</comment>
<feature type="domain" description="ABC transporter" evidence="5">
    <location>
        <begin position="5"/>
        <end position="230"/>
    </location>
</feature>
<keyword evidence="7" id="KW-1185">Reference proteome</keyword>
<keyword evidence="2" id="KW-0813">Transport</keyword>
<dbReference type="Proteomes" id="UP000198374">
    <property type="component" value="Unassembled WGS sequence"/>
</dbReference>